<dbReference type="EMBL" id="VOOR01000051">
    <property type="protein sequence ID" value="TXB61612.1"/>
    <property type="molecule type" value="Genomic_DNA"/>
</dbReference>
<evidence type="ECO:0000256" key="2">
    <source>
        <dbReference type="ARBA" id="ARBA00022448"/>
    </source>
</evidence>
<keyword evidence="3 5" id="KW-0732">Signal</keyword>
<reference evidence="7 8" key="1">
    <citation type="submission" date="2019-08" db="EMBL/GenBank/DDBJ databases">
        <title>Genome of Phaeodactylibacter luteus.</title>
        <authorList>
            <person name="Bowman J.P."/>
        </authorList>
    </citation>
    <scope>NUCLEOTIDE SEQUENCE [LARGE SCALE GENOMIC DNA]</scope>
    <source>
        <strain evidence="7 8">KCTC 42180</strain>
    </source>
</reference>
<evidence type="ECO:0000256" key="3">
    <source>
        <dbReference type="ARBA" id="ARBA00022729"/>
    </source>
</evidence>
<feature type="signal peptide" evidence="5">
    <location>
        <begin position="1"/>
        <end position="23"/>
    </location>
</feature>
<evidence type="ECO:0000313" key="8">
    <source>
        <dbReference type="Proteomes" id="UP000321580"/>
    </source>
</evidence>
<dbReference type="RefSeq" id="WP_147169005.1">
    <property type="nucleotide sequence ID" value="NZ_VOOR01000051.1"/>
</dbReference>
<organism evidence="7 8">
    <name type="scientific">Phaeodactylibacter luteus</name>
    <dbReference type="NCBI Taxonomy" id="1564516"/>
    <lineage>
        <taxon>Bacteria</taxon>
        <taxon>Pseudomonadati</taxon>
        <taxon>Bacteroidota</taxon>
        <taxon>Saprospiria</taxon>
        <taxon>Saprospirales</taxon>
        <taxon>Haliscomenobacteraceae</taxon>
        <taxon>Phaeodactylibacter</taxon>
    </lineage>
</organism>
<gene>
    <name evidence="7" type="ORF">FRY97_18230</name>
</gene>
<keyword evidence="2" id="KW-0813">Transport</keyword>
<dbReference type="InterPro" id="IPR000914">
    <property type="entry name" value="SBP_5_dom"/>
</dbReference>
<protein>
    <recommendedName>
        <fullName evidence="6">Solute-binding protein family 5 domain-containing protein</fullName>
    </recommendedName>
</protein>
<name>A0A5C6RJV9_9BACT</name>
<dbReference type="GO" id="GO:1904680">
    <property type="term" value="F:peptide transmembrane transporter activity"/>
    <property type="evidence" value="ECO:0007669"/>
    <property type="project" value="TreeGrafter"/>
</dbReference>
<accession>A0A5C6RJV9</accession>
<dbReference type="Gene3D" id="3.40.190.10">
    <property type="entry name" value="Periplasmic binding protein-like II"/>
    <property type="match status" value="1"/>
</dbReference>
<dbReference type="SUPFAM" id="SSF53850">
    <property type="entry name" value="Periplasmic binding protein-like II"/>
    <property type="match status" value="1"/>
</dbReference>
<dbReference type="PANTHER" id="PTHR30290">
    <property type="entry name" value="PERIPLASMIC BINDING COMPONENT OF ABC TRANSPORTER"/>
    <property type="match status" value="1"/>
</dbReference>
<evidence type="ECO:0000259" key="6">
    <source>
        <dbReference type="Pfam" id="PF00496"/>
    </source>
</evidence>
<dbReference type="InterPro" id="IPR030678">
    <property type="entry name" value="Peptide/Ni-bd"/>
</dbReference>
<dbReference type="PANTHER" id="PTHR30290:SF9">
    <property type="entry name" value="OLIGOPEPTIDE-BINDING PROTEIN APPA"/>
    <property type="match status" value="1"/>
</dbReference>
<feature type="compositionally biased region" description="Basic and acidic residues" evidence="4">
    <location>
        <begin position="506"/>
        <end position="518"/>
    </location>
</feature>
<evidence type="ECO:0000256" key="1">
    <source>
        <dbReference type="ARBA" id="ARBA00005695"/>
    </source>
</evidence>
<dbReference type="Pfam" id="PF00496">
    <property type="entry name" value="SBP_bac_5"/>
    <property type="match status" value="1"/>
</dbReference>
<dbReference type="AlphaFoldDB" id="A0A5C6RJV9"/>
<evidence type="ECO:0000256" key="4">
    <source>
        <dbReference type="SAM" id="MobiDB-lite"/>
    </source>
</evidence>
<dbReference type="OrthoDB" id="9772924at2"/>
<dbReference type="InterPro" id="IPR039424">
    <property type="entry name" value="SBP_5"/>
</dbReference>
<dbReference type="Gene3D" id="3.10.105.10">
    <property type="entry name" value="Dipeptide-binding Protein, Domain 3"/>
    <property type="match status" value="1"/>
</dbReference>
<sequence length="596" mass="66499">MNMKITLRYLPLALSFALIWSCAGEPKEKKETPTDDYGLERPATEAVLQLDTEPDRLNPVLTLSNYSNTVIGNLFSYLQSINPETMELEPQLAVSQPDITPIEEGPFAGGVAYTFEIRPEAVWDNGSPITADDFVFTLKATFNPKVPAPAYRVYLSFIGEVEKDAANPRRFTVYTNRPYMIGAEAISAALPILPAYHYDSLGLMSDIPLADLMDEERAKALSDNENIVQFAEQFASPFHSREPNGISGSGPYKLERWETGQRLVLSRKEGWWGDQAKGQSVTLQAYPEKLIYRPVKDPTAAVTALKDGQLDVLPNIPPDQFLDLQKTDFVTSRYNLHTPPSLVHTFIYTNTRSPKLNDPKVRRALAMATDVSTMIETAFSGLGEPSTGPVHPSFSYYNPVVKPLAYAPEEARALLEEAGWTDTNDNGIVDKEIDGQRTELELEYKFTAGRAVGQNIALILQESAKRAGISIKLTPQEHTVNLDDLKRRDFELVAGAKSIPPTPWEPKQDFHSEGDDRTGFATPETDALIDQIQQTLDPEDRKKLYLDLQRQLYEAMPIVPLIVPTGRLAIHKRYTTPITPMFPGYVAPLLQLEQAN</sequence>
<proteinExistence type="inferred from homology"/>
<feature type="domain" description="Solute-binding protein family 5" evidence="6">
    <location>
        <begin position="108"/>
        <end position="496"/>
    </location>
</feature>
<keyword evidence="8" id="KW-1185">Reference proteome</keyword>
<dbReference type="GO" id="GO:0015833">
    <property type="term" value="P:peptide transport"/>
    <property type="evidence" value="ECO:0007669"/>
    <property type="project" value="TreeGrafter"/>
</dbReference>
<dbReference type="GO" id="GO:0043190">
    <property type="term" value="C:ATP-binding cassette (ABC) transporter complex"/>
    <property type="evidence" value="ECO:0007669"/>
    <property type="project" value="InterPro"/>
</dbReference>
<evidence type="ECO:0000256" key="5">
    <source>
        <dbReference type="SAM" id="SignalP"/>
    </source>
</evidence>
<dbReference type="Proteomes" id="UP000321580">
    <property type="component" value="Unassembled WGS sequence"/>
</dbReference>
<comment type="similarity">
    <text evidence="1">Belongs to the bacterial solute-binding protein 5 family.</text>
</comment>
<evidence type="ECO:0000313" key="7">
    <source>
        <dbReference type="EMBL" id="TXB61612.1"/>
    </source>
</evidence>
<feature type="region of interest" description="Disordered" evidence="4">
    <location>
        <begin position="497"/>
        <end position="518"/>
    </location>
</feature>
<comment type="caution">
    <text evidence="7">The sequence shown here is derived from an EMBL/GenBank/DDBJ whole genome shotgun (WGS) entry which is preliminary data.</text>
</comment>
<feature type="chain" id="PRO_5022881753" description="Solute-binding protein family 5 domain-containing protein" evidence="5">
    <location>
        <begin position="24"/>
        <end position="596"/>
    </location>
</feature>
<dbReference type="PIRSF" id="PIRSF002741">
    <property type="entry name" value="MppA"/>
    <property type="match status" value="1"/>
</dbReference>
<dbReference type="GO" id="GO:0030288">
    <property type="term" value="C:outer membrane-bounded periplasmic space"/>
    <property type="evidence" value="ECO:0007669"/>
    <property type="project" value="UniProtKB-ARBA"/>
</dbReference>